<organism evidence="2 3">
    <name type="scientific">Aquimarina amphilecti</name>
    <dbReference type="NCBI Taxonomy" id="1038014"/>
    <lineage>
        <taxon>Bacteria</taxon>
        <taxon>Pseudomonadati</taxon>
        <taxon>Bacteroidota</taxon>
        <taxon>Flavobacteriia</taxon>
        <taxon>Flavobacteriales</taxon>
        <taxon>Flavobacteriaceae</taxon>
        <taxon>Aquimarina</taxon>
    </lineage>
</organism>
<gene>
    <name evidence="2" type="ORF">SAMN04487910_1349</name>
</gene>
<dbReference type="AlphaFoldDB" id="A0A1H7KM75"/>
<feature type="signal peptide" evidence="1">
    <location>
        <begin position="1"/>
        <end position="19"/>
    </location>
</feature>
<dbReference type="EMBL" id="FOAB01000002">
    <property type="protein sequence ID" value="SEK87115.1"/>
    <property type="molecule type" value="Genomic_DNA"/>
</dbReference>
<evidence type="ECO:0000256" key="1">
    <source>
        <dbReference type="SAM" id="SignalP"/>
    </source>
</evidence>
<proteinExistence type="predicted"/>
<name>A0A1H7KM75_AQUAM</name>
<dbReference type="Proteomes" id="UP000198521">
    <property type="component" value="Unassembled WGS sequence"/>
</dbReference>
<keyword evidence="1" id="KW-0732">Signal</keyword>
<evidence type="ECO:0000313" key="2">
    <source>
        <dbReference type="EMBL" id="SEK87115.1"/>
    </source>
</evidence>
<reference evidence="2 3" key="1">
    <citation type="submission" date="2016-10" db="EMBL/GenBank/DDBJ databases">
        <authorList>
            <person name="de Groot N.N."/>
        </authorList>
    </citation>
    <scope>NUCLEOTIDE SEQUENCE [LARGE SCALE GENOMIC DNA]</scope>
    <source>
        <strain evidence="2 3">DSM 25232</strain>
    </source>
</reference>
<accession>A0A1H7KM75</accession>
<dbReference type="RefSeq" id="WP_139195604.1">
    <property type="nucleotide sequence ID" value="NZ_FOAB01000002.1"/>
</dbReference>
<dbReference type="OrthoDB" id="1163373at2"/>
<evidence type="ECO:0000313" key="3">
    <source>
        <dbReference type="Proteomes" id="UP000198521"/>
    </source>
</evidence>
<keyword evidence="3" id="KW-1185">Reference proteome</keyword>
<protein>
    <submittedName>
        <fullName evidence="2">Uncharacterized protein</fullName>
    </submittedName>
</protein>
<feature type="chain" id="PRO_5011536695" evidence="1">
    <location>
        <begin position="20"/>
        <end position="134"/>
    </location>
</feature>
<sequence>MKKLFLLLLMVGAGSTIQAQEDWSRMTEIFDQVYSLATDLNEQTEKVTAQGSVISIVTGKGTVSVERKLDPKKAKELKHYQYNLLTSAGKVVVLDKMNAERVIETFQSKLLKLKEELRVNQDADVENILNSLFN</sequence>